<name>A0A0D3H4T0_9ORYZ</name>
<protein>
    <submittedName>
        <fullName evidence="1">Uncharacterized protein</fullName>
    </submittedName>
</protein>
<dbReference type="AlphaFoldDB" id="A0A0D3H4T0"/>
<keyword evidence="2" id="KW-1185">Reference proteome</keyword>
<dbReference type="EnsemblPlants" id="OBART09G04200.1">
    <property type="protein sequence ID" value="OBART09G04200.1"/>
    <property type="gene ID" value="OBART09G04200"/>
</dbReference>
<dbReference type="Gramene" id="OBART09G04200.1">
    <property type="protein sequence ID" value="OBART09G04200.1"/>
    <property type="gene ID" value="OBART09G04200"/>
</dbReference>
<evidence type="ECO:0000313" key="1">
    <source>
        <dbReference type="EnsemblPlants" id="OBART09G04200.1"/>
    </source>
</evidence>
<accession>A0A0D3H4T0</accession>
<proteinExistence type="predicted"/>
<evidence type="ECO:0000313" key="2">
    <source>
        <dbReference type="Proteomes" id="UP000026960"/>
    </source>
</evidence>
<reference evidence="1" key="1">
    <citation type="journal article" date="2009" name="Rice">
        <title>De Novo Next Generation Sequencing of Plant Genomes.</title>
        <authorList>
            <person name="Rounsley S."/>
            <person name="Marri P.R."/>
            <person name="Yu Y."/>
            <person name="He R."/>
            <person name="Sisneros N."/>
            <person name="Goicoechea J.L."/>
            <person name="Lee S.J."/>
            <person name="Angelova A."/>
            <person name="Kudrna D."/>
            <person name="Luo M."/>
            <person name="Affourtit J."/>
            <person name="Desany B."/>
            <person name="Knight J."/>
            <person name="Niazi F."/>
            <person name="Egholm M."/>
            <person name="Wing R.A."/>
        </authorList>
    </citation>
    <scope>NUCLEOTIDE SEQUENCE [LARGE SCALE GENOMIC DNA]</scope>
    <source>
        <strain evidence="1">cv. IRGC 105608</strain>
    </source>
</reference>
<sequence>MPPSPRFSFGQIWRGGRRVLEWRGPGPALRGGGSMKSADGLASVRCGGCCVLPYVCVGVSELVDGDLQSRVKGLRQKPSPVVHRAGSGYTFGHRNLLGALSRVTLSLARRATLGENHIFLDGR</sequence>
<dbReference type="Proteomes" id="UP000026960">
    <property type="component" value="Chromosome 9"/>
</dbReference>
<dbReference type="PaxDb" id="65489-OBART09G04200.1"/>
<organism evidence="1">
    <name type="scientific">Oryza barthii</name>
    <dbReference type="NCBI Taxonomy" id="65489"/>
    <lineage>
        <taxon>Eukaryota</taxon>
        <taxon>Viridiplantae</taxon>
        <taxon>Streptophyta</taxon>
        <taxon>Embryophyta</taxon>
        <taxon>Tracheophyta</taxon>
        <taxon>Spermatophyta</taxon>
        <taxon>Magnoliopsida</taxon>
        <taxon>Liliopsida</taxon>
        <taxon>Poales</taxon>
        <taxon>Poaceae</taxon>
        <taxon>BOP clade</taxon>
        <taxon>Oryzoideae</taxon>
        <taxon>Oryzeae</taxon>
        <taxon>Oryzinae</taxon>
        <taxon>Oryza</taxon>
    </lineage>
</organism>
<dbReference type="HOGENOM" id="CLU_095854_0_0_1"/>
<reference evidence="1" key="2">
    <citation type="submission" date="2015-03" db="UniProtKB">
        <authorList>
            <consortium name="EnsemblPlants"/>
        </authorList>
    </citation>
    <scope>IDENTIFICATION</scope>
</reference>